<dbReference type="KEGG" id="tet:TTHERM_00726030"/>
<dbReference type="RefSeq" id="XP_001027126.2">
    <property type="nucleotide sequence ID" value="XM_001027126.2"/>
</dbReference>
<organism evidence="1 2">
    <name type="scientific">Tetrahymena thermophila (strain SB210)</name>
    <dbReference type="NCBI Taxonomy" id="312017"/>
    <lineage>
        <taxon>Eukaryota</taxon>
        <taxon>Sar</taxon>
        <taxon>Alveolata</taxon>
        <taxon>Ciliophora</taxon>
        <taxon>Intramacronucleata</taxon>
        <taxon>Oligohymenophorea</taxon>
        <taxon>Hymenostomatida</taxon>
        <taxon>Tetrahymenina</taxon>
        <taxon>Tetrahymenidae</taxon>
        <taxon>Tetrahymena</taxon>
    </lineage>
</organism>
<evidence type="ECO:0000313" key="1">
    <source>
        <dbReference type="EMBL" id="EAS06884.2"/>
    </source>
</evidence>
<sequence length="88" mass="10566">MDFNEQSYYKTKHLDISKDDFKTILEVPSQGEVVRFIEKYQDPDKFIKISQNGRIDNLRQYFKRKHIQAQQTFLLGQGTQKTLLFKSY</sequence>
<dbReference type="GeneID" id="7845502"/>
<dbReference type="InParanoid" id="Q24GI7"/>
<accession>Q24GI7</accession>
<gene>
    <name evidence="1" type="ORF">TTHERM_00726030</name>
</gene>
<dbReference type="HOGENOM" id="CLU_807718_0_0_1"/>
<dbReference type="AlphaFoldDB" id="Q24GI7"/>
<evidence type="ECO:0000313" key="2">
    <source>
        <dbReference type="Proteomes" id="UP000009168"/>
    </source>
</evidence>
<dbReference type="EMBL" id="GG662257">
    <property type="protein sequence ID" value="EAS06884.2"/>
    <property type="molecule type" value="Genomic_DNA"/>
</dbReference>
<dbReference type="Proteomes" id="UP000009168">
    <property type="component" value="Unassembled WGS sequence"/>
</dbReference>
<protein>
    <submittedName>
        <fullName evidence="1">Uncharacterized protein</fullName>
    </submittedName>
</protein>
<name>Q24GI7_TETTS</name>
<proteinExistence type="predicted"/>
<reference evidence="2" key="1">
    <citation type="journal article" date="2006" name="PLoS Biol.">
        <title>Macronuclear genome sequence of the ciliate Tetrahymena thermophila, a model eukaryote.</title>
        <authorList>
            <person name="Eisen J.A."/>
            <person name="Coyne R.S."/>
            <person name="Wu M."/>
            <person name="Wu D."/>
            <person name="Thiagarajan M."/>
            <person name="Wortman J.R."/>
            <person name="Badger J.H."/>
            <person name="Ren Q."/>
            <person name="Amedeo P."/>
            <person name="Jones K.M."/>
            <person name="Tallon L.J."/>
            <person name="Delcher A.L."/>
            <person name="Salzberg S.L."/>
            <person name="Silva J.C."/>
            <person name="Haas B.J."/>
            <person name="Majoros W.H."/>
            <person name="Farzad M."/>
            <person name="Carlton J.M."/>
            <person name="Smith R.K. Jr."/>
            <person name="Garg J."/>
            <person name="Pearlman R.E."/>
            <person name="Karrer K.M."/>
            <person name="Sun L."/>
            <person name="Manning G."/>
            <person name="Elde N.C."/>
            <person name="Turkewitz A.P."/>
            <person name="Asai D.J."/>
            <person name="Wilkes D.E."/>
            <person name="Wang Y."/>
            <person name="Cai H."/>
            <person name="Collins K."/>
            <person name="Stewart B.A."/>
            <person name="Lee S.R."/>
            <person name="Wilamowska K."/>
            <person name="Weinberg Z."/>
            <person name="Ruzzo W.L."/>
            <person name="Wloga D."/>
            <person name="Gaertig J."/>
            <person name="Frankel J."/>
            <person name="Tsao C.-C."/>
            <person name="Gorovsky M.A."/>
            <person name="Keeling P.J."/>
            <person name="Waller R.F."/>
            <person name="Patron N.J."/>
            <person name="Cherry J.M."/>
            <person name="Stover N.A."/>
            <person name="Krieger C.J."/>
            <person name="del Toro C."/>
            <person name="Ryder H.F."/>
            <person name="Williamson S.C."/>
            <person name="Barbeau R.A."/>
            <person name="Hamilton E.P."/>
            <person name="Orias E."/>
        </authorList>
    </citation>
    <scope>NUCLEOTIDE SEQUENCE [LARGE SCALE GENOMIC DNA]</scope>
    <source>
        <strain evidence="2">SB210</strain>
    </source>
</reference>
<keyword evidence="2" id="KW-1185">Reference proteome</keyword>